<evidence type="ECO:0000313" key="3">
    <source>
        <dbReference type="Proteomes" id="UP000014127"/>
    </source>
</evidence>
<keyword evidence="3" id="KW-1185">Reference proteome</keyword>
<dbReference type="HOGENOM" id="CLU_072767_1_0_9"/>
<organism evidence="2 3">
    <name type="scientific">Enterococcus dispar ATCC 51266</name>
    <dbReference type="NCBI Taxonomy" id="1139219"/>
    <lineage>
        <taxon>Bacteria</taxon>
        <taxon>Bacillati</taxon>
        <taxon>Bacillota</taxon>
        <taxon>Bacilli</taxon>
        <taxon>Lactobacillales</taxon>
        <taxon>Enterococcaceae</taxon>
        <taxon>Enterococcus</taxon>
    </lineage>
</organism>
<comment type="caution">
    <text evidence="2">The sequence shown here is derived from an EMBL/GenBank/DDBJ whole genome shotgun (WGS) entry which is preliminary data.</text>
</comment>
<dbReference type="PATRIC" id="fig|1139219.3.peg.984"/>
<dbReference type="InterPro" id="IPR018966">
    <property type="entry name" value="VTC_domain"/>
</dbReference>
<dbReference type="AlphaFoldDB" id="S0KR93"/>
<evidence type="ECO:0000259" key="1">
    <source>
        <dbReference type="Pfam" id="PF09359"/>
    </source>
</evidence>
<accession>S0KR93</accession>
<protein>
    <recommendedName>
        <fullName evidence="1">VTC domain-containing protein</fullName>
    </recommendedName>
</protein>
<dbReference type="STRING" id="44009.RV01_GL000681"/>
<dbReference type="EMBL" id="AHYR01000004">
    <property type="protein sequence ID" value="EOT42658.1"/>
    <property type="molecule type" value="Genomic_DNA"/>
</dbReference>
<dbReference type="Pfam" id="PF09359">
    <property type="entry name" value="VTC"/>
    <property type="match status" value="1"/>
</dbReference>
<dbReference type="GO" id="GO:0006799">
    <property type="term" value="P:polyphosphate biosynthetic process"/>
    <property type="evidence" value="ECO:0007669"/>
    <property type="project" value="UniProtKB-ARBA"/>
</dbReference>
<dbReference type="InterPro" id="IPR042267">
    <property type="entry name" value="VTC_sf"/>
</dbReference>
<dbReference type="CDD" id="cd07750">
    <property type="entry name" value="PolyPPase_VTC_like"/>
    <property type="match status" value="1"/>
</dbReference>
<dbReference type="eggNOG" id="COG5036">
    <property type="taxonomic scope" value="Bacteria"/>
</dbReference>
<dbReference type="Gene3D" id="3.20.100.30">
    <property type="entry name" value="VTC, catalytic tunnel domain"/>
    <property type="match status" value="1"/>
</dbReference>
<reference evidence="2 3" key="1">
    <citation type="submission" date="2013-03" db="EMBL/GenBank/DDBJ databases">
        <title>The Genome Sequence of Enterococcus dispar ATCC_51266 (Illumina only assembly).</title>
        <authorList>
            <consortium name="The Broad Institute Genomics Platform"/>
            <consortium name="The Broad Institute Genome Sequencing Center for Infectious Disease"/>
            <person name="Earl A."/>
            <person name="Russ C."/>
            <person name="Gilmore M."/>
            <person name="Surin D."/>
            <person name="Walker B."/>
            <person name="Young S."/>
            <person name="Zeng Q."/>
            <person name="Gargeya S."/>
            <person name="Fitzgerald M."/>
            <person name="Haas B."/>
            <person name="Abouelleil A."/>
            <person name="Allen A.W."/>
            <person name="Alvarado L."/>
            <person name="Arachchi H.M."/>
            <person name="Berlin A.M."/>
            <person name="Chapman S.B."/>
            <person name="Gainer-Dewar J."/>
            <person name="Goldberg J."/>
            <person name="Griggs A."/>
            <person name="Gujja S."/>
            <person name="Hansen M."/>
            <person name="Howarth C."/>
            <person name="Imamovic A."/>
            <person name="Ireland A."/>
            <person name="Larimer J."/>
            <person name="McCowan C."/>
            <person name="Murphy C."/>
            <person name="Pearson M."/>
            <person name="Poon T.W."/>
            <person name="Priest M."/>
            <person name="Roberts A."/>
            <person name="Saif S."/>
            <person name="Shea T."/>
            <person name="Sisk P."/>
            <person name="Sykes S."/>
            <person name="Wortman J."/>
            <person name="Nusbaum C."/>
            <person name="Birren B."/>
        </authorList>
    </citation>
    <scope>NUCLEOTIDE SEQUENCE [LARGE SCALE GENOMIC DNA]</scope>
    <source>
        <strain evidence="2 3">ATCC 51266</strain>
    </source>
</reference>
<dbReference type="OrthoDB" id="185578at2"/>
<gene>
    <name evidence="2" type="ORF">OMK_01019</name>
</gene>
<sequence length="250" mass="29879">MKLKNTFQRREIKYLLTYQQYEELRDKMTPFMAEDQYGLHTIQSLYCDTRDFSLIRQSIEKPIYKEKFRLRSYGTPTADSLAFLEIKKKVKKVVYKRRLAIPYQMAKHYLEYPQKIPCKTIQEQQLMNEIQYLYAGKNLEPKVLIAYDRRAFFSQKPELEDFRITFDFNIRYRDKDLDLALGDLGERIAPEIDVLMEVKALGAYPLWFSHLLANLKIYKGSFSKYAQIYQRVLWPKQAMNVKLGGKKYVV</sequence>
<evidence type="ECO:0000313" key="2">
    <source>
        <dbReference type="EMBL" id="EOT42658.1"/>
    </source>
</evidence>
<feature type="domain" description="VTC" evidence="1">
    <location>
        <begin position="8"/>
        <end position="230"/>
    </location>
</feature>
<dbReference type="RefSeq" id="WP_016172197.1">
    <property type="nucleotide sequence ID" value="NZ_ASWK01000001.1"/>
</dbReference>
<dbReference type="Proteomes" id="UP000014127">
    <property type="component" value="Unassembled WGS sequence"/>
</dbReference>
<proteinExistence type="predicted"/>
<name>S0KR93_9ENTE</name>